<keyword evidence="3" id="KW-1185">Reference proteome</keyword>
<evidence type="ECO:0000313" key="3">
    <source>
        <dbReference type="Proteomes" id="UP000019678"/>
    </source>
</evidence>
<dbReference type="GO" id="GO:0016740">
    <property type="term" value="F:transferase activity"/>
    <property type="evidence" value="ECO:0007669"/>
    <property type="project" value="UniProtKB-KW"/>
</dbReference>
<proteinExistence type="predicted"/>
<protein>
    <submittedName>
        <fullName evidence="2">Dihydrolipoamide succinyltransferase component (E2) of 2-oxoglutarate dehydrogenase complex</fullName>
    </submittedName>
</protein>
<comment type="caution">
    <text evidence="2">The sequence shown here is derived from an EMBL/GenBank/DDBJ whole genome shotgun (WGS) entry which is preliminary data.</text>
</comment>
<dbReference type="OrthoDB" id="5520037at2"/>
<organism evidence="2 3">
    <name type="scientific">Chondromyces apiculatus DSM 436</name>
    <dbReference type="NCBI Taxonomy" id="1192034"/>
    <lineage>
        <taxon>Bacteria</taxon>
        <taxon>Pseudomonadati</taxon>
        <taxon>Myxococcota</taxon>
        <taxon>Polyangia</taxon>
        <taxon>Polyangiales</taxon>
        <taxon>Polyangiaceae</taxon>
        <taxon>Chondromyces</taxon>
    </lineage>
</organism>
<reference evidence="2 3" key="1">
    <citation type="submission" date="2013-05" db="EMBL/GenBank/DDBJ databases">
        <title>Genome assembly of Chondromyces apiculatus DSM 436.</title>
        <authorList>
            <person name="Sharma G."/>
            <person name="Khatri I."/>
            <person name="Kaur C."/>
            <person name="Mayilraj S."/>
            <person name="Subramanian S."/>
        </authorList>
    </citation>
    <scope>NUCLEOTIDE SEQUENCE [LARGE SCALE GENOMIC DNA]</scope>
    <source>
        <strain evidence="2 3">DSM 436</strain>
    </source>
</reference>
<keyword evidence="2" id="KW-0808">Transferase</keyword>
<dbReference type="RefSeq" id="WP_156040544.1">
    <property type="nucleotide sequence ID" value="NZ_ASRX01000008.1"/>
</dbReference>
<name>A0A017TES0_9BACT</name>
<accession>A0A017TES0</accession>
<feature type="region of interest" description="Disordered" evidence="1">
    <location>
        <begin position="44"/>
        <end position="113"/>
    </location>
</feature>
<dbReference type="AlphaFoldDB" id="A0A017TES0"/>
<evidence type="ECO:0000256" key="1">
    <source>
        <dbReference type="SAM" id="MobiDB-lite"/>
    </source>
</evidence>
<dbReference type="EMBL" id="ASRX01000008">
    <property type="protein sequence ID" value="EYF07744.1"/>
    <property type="molecule type" value="Genomic_DNA"/>
</dbReference>
<dbReference type="Proteomes" id="UP000019678">
    <property type="component" value="Unassembled WGS sequence"/>
</dbReference>
<gene>
    <name evidence="2" type="ORF">CAP_8245</name>
</gene>
<feature type="compositionally biased region" description="Low complexity" evidence="1">
    <location>
        <begin position="55"/>
        <end position="103"/>
    </location>
</feature>
<evidence type="ECO:0000313" key="2">
    <source>
        <dbReference type="EMBL" id="EYF07744.1"/>
    </source>
</evidence>
<sequence>MLTSTTSSSPGGARAPQRLAACAMRAALLATATALTVTLGCSTPSATSASDGSHPPSQAQAPATTSATALPSPATAAPPAQTPTGVASTADPAAAAAPTGEATAPPPAVQAPAEAPLPDVKVTNIGMHIGGGPHDAVTKAPIKLSVEPHFDDLRRCWTHVDDPKKGGDFGVDLRIEREGGKAQVTKPRTALKGEGFSACVVGVFEKIDFRKPRGGTTVVSYSIRFAP</sequence>